<dbReference type="Proteomes" id="UP000015101">
    <property type="component" value="Unassembled WGS sequence"/>
</dbReference>
<evidence type="ECO:0000313" key="3">
    <source>
        <dbReference type="Proteomes" id="UP000015101"/>
    </source>
</evidence>
<protein>
    <recommendedName>
        <fullName evidence="4">Apple domain-containing protein</fullName>
    </recommendedName>
</protein>
<evidence type="ECO:0000313" key="2">
    <source>
        <dbReference type="EnsemblMetazoa" id="HelroP162581"/>
    </source>
</evidence>
<dbReference type="HOGENOM" id="CLU_522046_0_0_1"/>
<dbReference type="GeneID" id="20199655"/>
<reference evidence="3" key="1">
    <citation type="submission" date="2012-12" db="EMBL/GenBank/DDBJ databases">
        <authorList>
            <person name="Hellsten U."/>
            <person name="Grimwood J."/>
            <person name="Chapman J.A."/>
            <person name="Shapiro H."/>
            <person name="Aerts A."/>
            <person name="Otillar R.P."/>
            <person name="Terry A.Y."/>
            <person name="Boore J.L."/>
            <person name="Simakov O."/>
            <person name="Marletaz F."/>
            <person name="Cho S.-J."/>
            <person name="Edsinger-Gonzales E."/>
            <person name="Havlak P."/>
            <person name="Kuo D.-H."/>
            <person name="Larsson T."/>
            <person name="Lv J."/>
            <person name="Arendt D."/>
            <person name="Savage R."/>
            <person name="Osoegawa K."/>
            <person name="de Jong P."/>
            <person name="Lindberg D.R."/>
            <person name="Seaver E.C."/>
            <person name="Weisblat D.A."/>
            <person name="Putnam N.H."/>
            <person name="Grigoriev I.V."/>
            <person name="Rokhsar D.S."/>
        </authorList>
    </citation>
    <scope>NUCLEOTIDE SEQUENCE</scope>
</reference>
<proteinExistence type="predicted"/>
<evidence type="ECO:0000313" key="1">
    <source>
        <dbReference type="EMBL" id="ESN99093.1"/>
    </source>
</evidence>
<evidence type="ECO:0008006" key="4">
    <source>
        <dbReference type="Google" id="ProtNLM"/>
    </source>
</evidence>
<name>T1ESV5_HELRO</name>
<dbReference type="EMBL" id="KB097143">
    <property type="protein sequence ID" value="ESN99093.1"/>
    <property type="molecule type" value="Genomic_DNA"/>
</dbReference>
<dbReference type="AlphaFoldDB" id="T1ESV5"/>
<dbReference type="KEGG" id="hro:HELRODRAFT_162581"/>
<keyword evidence="3" id="KW-1185">Reference proteome</keyword>
<dbReference type="EnsemblMetazoa" id="HelroT162581">
    <property type="protein sequence ID" value="HelroP162581"/>
    <property type="gene ID" value="HelroG162581"/>
</dbReference>
<reference evidence="2" key="3">
    <citation type="submission" date="2015-06" db="UniProtKB">
        <authorList>
            <consortium name="EnsemblMetazoa"/>
        </authorList>
    </citation>
    <scope>IDENTIFICATION</scope>
</reference>
<dbReference type="Gene3D" id="3.50.4.10">
    <property type="entry name" value="Hepatocyte Growth Factor"/>
    <property type="match status" value="4"/>
</dbReference>
<dbReference type="RefSeq" id="XP_009022994.1">
    <property type="nucleotide sequence ID" value="XM_009024746.1"/>
</dbReference>
<dbReference type="EMBL" id="AMQM01001114">
    <property type="status" value="NOT_ANNOTATED_CDS"/>
    <property type="molecule type" value="Genomic_DNA"/>
</dbReference>
<organism evidence="2 3">
    <name type="scientific">Helobdella robusta</name>
    <name type="common">Californian leech</name>
    <dbReference type="NCBI Taxonomy" id="6412"/>
    <lineage>
        <taxon>Eukaryota</taxon>
        <taxon>Metazoa</taxon>
        <taxon>Spiralia</taxon>
        <taxon>Lophotrochozoa</taxon>
        <taxon>Annelida</taxon>
        <taxon>Clitellata</taxon>
        <taxon>Hirudinea</taxon>
        <taxon>Rhynchobdellida</taxon>
        <taxon>Glossiphoniidae</taxon>
        <taxon>Helobdella</taxon>
    </lineage>
</organism>
<reference evidence="1 3" key="2">
    <citation type="journal article" date="2013" name="Nature">
        <title>Insights into bilaterian evolution from three spiralian genomes.</title>
        <authorList>
            <person name="Simakov O."/>
            <person name="Marletaz F."/>
            <person name="Cho S.J."/>
            <person name="Edsinger-Gonzales E."/>
            <person name="Havlak P."/>
            <person name="Hellsten U."/>
            <person name="Kuo D.H."/>
            <person name="Larsson T."/>
            <person name="Lv J."/>
            <person name="Arendt D."/>
            <person name="Savage R."/>
            <person name="Osoegawa K."/>
            <person name="de Jong P."/>
            <person name="Grimwood J."/>
            <person name="Chapman J.A."/>
            <person name="Shapiro H."/>
            <person name="Aerts A."/>
            <person name="Otillar R.P."/>
            <person name="Terry A.Y."/>
            <person name="Boore J.L."/>
            <person name="Grigoriev I.V."/>
            <person name="Lindberg D.R."/>
            <person name="Seaver E.C."/>
            <person name="Weisblat D.A."/>
            <person name="Putnam N.H."/>
            <person name="Rokhsar D.S."/>
        </authorList>
    </citation>
    <scope>NUCLEOTIDE SEQUENCE</scope>
</reference>
<accession>T1ESV5</accession>
<dbReference type="InParanoid" id="T1ESV5"/>
<sequence length="522" mass="59837">MKRLNIKICGISETHCTGSGRMTSNRYTLWYCEPDIGNKHEKGVNNPNTCKVQTCQYHVHKRICACEDSDNFAKEFCKSSSRNQIERSRKSHQMEIYRITKKSGLLSDENESLLCLLMTEIEEEMADNIDVMEASEIGKKIKKRKALAGGVDNTRRDCERQKRIATIDSNIPNPGCWSRTPLIHYPGLTQSPYHDEKSCLEYCISLQQCNVVDYNTAANPPCFVQTAESPVDNGNLRPHGTNVNYILNRSCVMPDKQDDFPSFYNYPCWVKSVRTTYPALKEAPYYNIDSCLGYCVSLDNCLVVDFDHKADPPCFVQSAAASVNLDSLTRHPSRVNFMLDRNCLEPNFVPYSVELCWARRENYHYKGLKNMPYNNLPSCLNYCASFDSCFMVDYDPKITPPCFVWEDQEQFDPQNFENHTSADNFLLDRECLSYFDYSKFYSSELCWTVNENSKYSGLEKASYKTEDSCLNHCSDSPKCSIVDYNPKDNPPCWIQTDGNAVNLSNLNSKESVTNYILDKTCE</sequence>
<dbReference type="CTD" id="20199655"/>
<gene>
    <name evidence="2" type="primary">20199655</name>
    <name evidence="1" type="ORF">HELRODRAFT_162581</name>
</gene>